<gene>
    <name evidence="2" type="ORF">SAMN05661053_1888</name>
</gene>
<dbReference type="Gene3D" id="3.40.50.300">
    <property type="entry name" value="P-loop containing nucleotide triphosphate hydrolases"/>
    <property type="match status" value="2"/>
</dbReference>
<evidence type="ECO:0000259" key="1">
    <source>
        <dbReference type="Pfam" id="PF07728"/>
    </source>
</evidence>
<reference evidence="2 3" key="1">
    <citation type="submission" date="2017-08" db="EMBL/GenBank/DDBJ databases">
        <authorList>
            <person name="de Groot N.N."/>
        </authorList>
    </citation>
    <scope>NUCLEOTIDE SEQUENCE [LARGE SCALE GENOMIC DNA]</scope>
    <source>
        <strain evidence="2 3">HM2</strain>
    </source>
</reference>
<name>A0A380S5H8_FIBSU</name>
<dbReference type="PANTHER" id="PTHR37291:SF1">
    <property type="entry name" value="TYPE IV METHYL-DIRECTED RESTRICTION ENZYME ECOKMCRB SUBUNIT"/>
    <property type="match status" value="1"/>
</dbReference>
<dbReference type="RefSeq" id="WP_109572956.1">
    <property type="nucleotide sequence ID" value="NZ_UHJL01000002.1"/>
</dbReference>
<dbReference type="GO" id="GO:0016887">
    <property type="term" value="F:ATP hydrolysis activity"/>
    <property type="evidence" value="ECO:0007669"/>
    <property type="project" value="InterPro"/>
</dbReference>
<evidence type="ECO:0000313" key="3">
    <source>
        <dbReference type="Proteomes" id="UP000255423"/>
    </source>
</evidence>
<dbReference type="SUPFAM" id="SSF52540">
    <property type="entry name" value="P-loop containing nucleoside triphosphate hydrolases"/>
    <property type="match status" value="1"/>
</dbReference>
<organism evidence="2 3">
    <name type="scientific">Fibrobacter succinogenes</name>
    <name type="common">Bacteroides succinogenes</name>
    <dbReference type="NCBI Taxonomy" id="833"/>
    <lineage>
        <taxon>Bacteria</taxon>
        <taxon>Pseudomonadati</taxon>
        <taxon>Fibrobacterota</taxon>
        <taxon>Fibrobacteria</taxon>
        <taxon>Fibrobacterales</taxon>
        <taxon>Fibrobacteraceae</taxon>
        <taxon>Fibrobacter</taxon>
    </lineage>
</organism>
<protein>
    <submittedName>
        <fullName evidence="2">AAA domain (Dynein-related subfamily)</fullName>
    </submittedName>
</protein>
<dbReference type="AlphaFoldDB" id="A0A380S5H8"/>
<feature type="domain" description="ATPase dynein-related AAA" evidence="1">
    <location>
        <begin position="645"/>
        <end position="723"/>
    </location>
</feature>
<dbReference type="InterPro" id="IPR011704">
    <property type="entry name" value="ATPase_dyneun-rel_AAA"/>
</dbReference>
<dbReference type="Proteomes" id="UP000255423">
    <property type="component" value="Unassembled WGS sequence"/>
</dbReference>
<dbReference type="PANTHER" id="PTHR37291">
    <property type="entry name" value="5-METHYLCYTOSINE-SPECIFIC RESTRICTION ENZYME B"/>
    <property type="match status" value="1"/>
</dbReference>
<proteinExistence type="predicted"/>
<accession>A0A380S5H8</accession>
<dbReference type="EMBL" id="UHJL01000002">
    <property type="protein sequence ID" value="SUQ24482.1"/>
    <property type="molecule type" value="Genomic_DNA"/>
</dbReference>
<dbReference type="GO" id="GO:0005524">
    <property type="term" value="F:ATP binding"/>
    <property type="evidence" value="ECO:0007669"/>
    <property type="project" value="InterPro"/>
</dbReference>
<dbReference type="InterPro" id="IPR052934">
    <property type="entry name" value="Methyl-DNA_Rec/Restrict_Enz"/>
</dbReference>
<evidence type="ECO:0000313" key="2">
    <source>
        <dbReference type="EMBL" id="SUQ24482.1"/>
    </source>
</evidence>
<dbReference type="InterPro" id="IPR027417">
    <property type="entry name" value="P-loop_NTPase"/>
</dbReference>
<dbReference type="Pfam" id="PF07728">
    <property type="entry name" value="AAA_5"/>
    <property type="match status" value="1"/>
</dbReference>
<sequence>MSEKFTWIPFYEEFSQKLLEYKDQVDENGNHATLVEKIKSLNSEWTDFLRAKAVNRNFADVDPFTIFAIFNRSSGMERRCAILKSLKALFGVSAEIPQDFDGIPLANAQKSCFYYEQEKNETIPLLWKLFDAFMNGNTTELAHFFDEAQKKKGIKWNLTMAFFWMKPNEYVPMDTKSRSYLKKHGVDIFSARKLAGERYLQLISDVKNKIDESIPSISRHAFEMNEKLEVNGLMAQDNSEPWQDELIDAMDGDAKPGVFWWHKLPAGQEKTIKLLREKIDNDDPFDFYIFQDRKAVYKAVVADFVCSEEEYAAKKPEWKDCDTQWMKESFSDFQDNNGNRKARILFYIEEFERLEEPIPMDRFVTSKEYKKPHIANLVPFKSIIEEGEKPMDAEDTNNELLDLLNNKKNIILQGAPGTGKTYRTAELALSVIGELPSRNVGEDEKSFHKRVMDAYDAKIIKLNWDGSFANPEAQIGFVTFHQSMDYEDFVEGIKPIKPDEGEMYYKVENGIFKIMSRVATNPQQVKQEKTLNSAFDDLIQNIIDGNVKSLPMKNGGRSSELSVSSQMAIKWKAGNGNIDANCVSKERLLKLCEVYDSKEKIGAITNIDESIRDVIGGCNSSYYWAVANYLLEKIGKVNISNEKTKNYVLIIDEINRGNVSKIFGELISLLEADKRVGGDHPLSVTLPYSKESFSVPSNLYIIGTMNTTDRSVGSIDYAVRRRFAFVTLEADESKVPEGDARNLFNAVKNFLNKSKYDMDIEDLMVGHSYFMTSDADVLKMKWQYEILPLLMEYHKDGIISKSPLKDDSGNEIADVKKDYAKFVEAWQKEESDSLNS</sequence>